<evidence type="ECO:0000256" key="5">
    <source>
        <dbReference type="ARBA" id="ARBA00022801"/>
    </source>
</evidence>
<feature type="binding site" evidence="11">
    <location>
        <begin position="226"/>
        <end position="227"/>
    </location>
    <ligand>
        <name>substrate</name>
    </ligand>
</feature>
<evidence type="ECO:0000313" key="14">
    <source>
        <dbReference type="EMBL" id="AGT32592.1"/>
    </source>
</evidence>
<dbReference type="KEGG" id="gjf:M493_11720"/>
<dbReference type="STRING" id="1921421.M493_11720"/>
<dbReference type="PIRSF" id="PIRSF038994">
    <property type="entry name" value="NagA"/>
    <property type="match status" value="1"/>
</dbReference>
<dbReference type="Pfam" id="PF01979">
    <property type="entry name" value="Amidohydro_1"/>
    <property type="match status" value="1"/>
</dbReference>
<dbReference type="GO" id="GO:0008448">
    <property type="term" value="F:N-acetylglucosamine-6-phosphate deacetylase activity"/>
    <property type="evidence" value="ECO:0007669"/>
    <property type="project" value="UniProtKB-EC"/>
</dbReference>
<accession>S5Z6U7</accession>
<comment type="catalytic activity">
    <reaction evidence="7">
        <text>N-acetyl-D-glucosamine 6-phosphate + H2O = D-glucosamine 6-phosphate + acetate</text>
        <dbReference type="Rhea" id="RHEA:22936"/>
        <dbReference type="ChEBI" id="CHEBI:15377"/>
        <dbReference type="ChEBI" id="CHEBI:30089"/>
        <dbReference type="ChEBI" id="CHEBI:57513"/>
        <dbReference type="ChEBI" id="CHEBI:58725"/>
        <dbReference type="EC" id="3.5.1.25"/>
    </reaction>
</comment>
<dbReference type="EC" id="3.5.1.25" evidence="2"/>
<feature type="binding site" evidence="11">
    <location>
        <position position="234"/>
    </location>
    <ligand>
        <name>substrate</name>
    </ligand>
</feature>
<comment type="cofactor">
    <cofactor evidence="12">
        <name>a divalent metal cation</name>
        <dbReference type="ChEBI" id="CHEBI:60240"/>
    </cofactor>
    <text evidence="12">Binds 1 divalent metal cation per subunit.</text>
</comment>
<dbReference type="InterPro" id="IPR032466">
    <property type="entry name" value="Metal_Hydrolase"/>
</dbReference>
<evidence type="ECO:0000256" key="4">
    <source>
        <dbReference type="ARBA" id="ARBA00022723"/>
    </source>
</evidence>
<dbReference type="EMBL" id="CP006254">
    <property type="protein sequence ID" value="AGT32592.1"/>
    <property type="molecule type" value="Genomic_DNA"/>
</dbReference>
<evidence type="ECO:0000256" key="6">
    <source>
        <dbReference type="ARBA" id="ARBA00023277"/>
    </source>
</evidence>
<dbReference type="HOGENOM" id="CLU_032482_2_1_9"/>
<dbReference type="NCBIfam" id="TIGR00221">
    <property type="entry name" value="nagA"/>
    <property type="match status" value="1"/>
</dbReference>
<dbReference type="SUPFAM" id="SSF51338">
    <property type="entry name" value="Composite domain of metallo-dependent hydrolases"/>
    <property type="match status" value="1"/>
</dbReference>
<dbReference type="AlphaFoldDB" id="S5Z6U7"/>
<dbReference type="Gene3D" id="2.30.40.10">
    <property type="entry name" value="Urease, subunit C, domain 1"/>
    <property type="match status" value="1"/>
</dbReference>
<protein>
    <recommendedName>
        <fullName evidence="3">N-acetylglucosamine-6-phosphate deacetylase</fullName>
        <ecNumber evidence="2">3.5.1.25</ecNumber>
    </recommendedName>
</protein>
<reference evidence="14 15" key="1">
    <citation type="journal article" date="2014" name="Genome Announc.">
        <title>Complete Genome Sequence of the Thermophilic Polychlorinated Biphenyl Degrader Geobacillus sp. Strain JF8 (NBRC 109937).</title>
        <authorList>
            <person name="Shintani M."/>
            <person name="Ohtsubo Y."/>
            <person name="Fukuda K."/>
            <person name="Hosoyama A."/>
            <person name="Ohji S."/>
            <person name="Yamazoe A."/>
            <person name="Fujita N."/>
            <person name="Nagata Y."/>
            <person name="Tsuda M."/>
            <person name="Hatta T."/>
            <person name="Kimbara K."/>
        </authorList>
    </citation>
    <scope>NUCLEOTIDE SEQUENCE [LARGE SCALE GENOMIC DNA]</scope>
    <source>
        <strain evidence="14 15">JF8</strain>
    </source>
</reference>
<evidence type="ECO:0000256" key="9">
    <source>
        <dbReference type="PIRNR" id="PIRNR038994"/>
    </source>
</evidence>
<dbReference type="RefSeq" id="WP_020960392.1">
    <property type="nucleotide sequence ID" value="NC_022080.4"/>
</dbReference>
<proteinExistence type="inferred from homology"/>
<dbReference type="OrthoDB" id="9776488at2"/>
<evidence type="ECO:0000256" key="3">
    <source>
        <dbReference type="ARBA" id="ARBA00018029"/>
    </source>
</evidence>
<comment type="pathway">
    <text evidence="8">Amino-sugar metabolism; N-acetylneuraminate degradation; D-fructose 6-phosphate from N-acetylneuraminate: step 4/5.</text>
</comment>
<name>S5Z6U7_GEOG3</name>
<dbReference type="PANTHER" id="PTHR11113">
    <property type="entry name" value="N-ACETYLGLUCOSAMINE-6-PHOSPHATE DEACETYLASE"/>
    <property type="match status" value="1"/>
</dbReference>
<keyword evidence="5 9" id="KW-0378">Hydrolase</keyword>
<dbReference type="InterPro" id="IPR006680">
    <property type="entry name" value="Amidohydro-rel"/>
</dbReference>
<dbReference type="InterPro" id="IPR003764">
    <property type="entry name" value="GlcNAc_6-P_deAcase"/>
</dbReference>
<dbReference type="FunFam" id="3.20.20.140:FF:000004">
    <property type="entry name" value="N-acetylglucosamine-6-phosphate deacetylase"/>
    <property type="match status" value="1"/>
</dbReference>
<evidence type="ECO:0000256" key="7">
    <source>
        <dbReference type="ARBA" id="ARBA00047647"/>
    </source>
</evidence>
<feature type="binding site" evidence="12">
    <location>
        <position position="223"/>
    </location>
    <ligand>
        <name>Zn(2+)</name>
        <dbReference type="ChEBI" id="CHEBI:29105"/>
    </ligand>
</feature>
<evidence type="ECO:0000256" key="2">
    <source>
        <dbReference type="ARBA" id="ARBA00011899"/>
    </source>
</evidence>
<feature type="binding site" evidence="12">
    <location>
        <position position="202"/>
    </location>
    <ligand>
        <name>Zn(2+)</name>
        <dbReference type="ChEBI" id="CHEBI:29105"/>
    </ligand>
</feature>
<dbReference type="Proteomes" id="UP000015500">
    <property type="component" value="Chromosome"/>
</dbReference>
<evidence type="ECO:0000256" key="10">
    <source>
        <dbReference type="PIRSR" id="PIRSR038994-1"/>
    </source>
</evidence>
<dbReference type="Gene3D" id="3.20.20.140">
    <property type="entry name" value="Metal-dependent hydrolases"/>
    <property type="match status" value="1"/>
</dbReference>
<evidence type="ECO:0000256" key="11">
    <source>
        <dbReference type="PIRSR" id="PIRSR038994-2"/>
    </source>
</evidence>
<sequence>MKRWLLKNATVYAETGKIEQGYVLIAGEKVADIGPMSLCPTDIDAKVVELSPQFAVVPGFIDVHIHGAAGADVMDATPAALHTMANTLPAEGTTSFLATTMTAPSEQIEAALRNVARYMAEANRPGAAEVLGVHLEGPFLSPKRAGAQHPRHLVDPDVSLFQRWQEAAGGHIRLVTLAPERDEGLALTAYLKETGVIASIGHSDAVYEEVKAAIAAGVTHATHLFNGMRGIHHREPGVAGGVLMHEEVMCELIADGLHVAPPMVRFAYRNKGSEGLILITDAMRAKCLGDGQYDLGGQEVSVRGGEARLADGTLAGSVLKLGEAIRHVLDYTGCTLEEVIRMASWNPAKQLRVSDRKGSLHPGKDADLVILNEQYEVIMTFCRGVLAYSKPIGTERLGTGGNGHEAHRNS</sequence>
<keyword evidence="4 12" id="KW-0479">Metal-binding</keyword>
<organism evidence="14 15">
    <name type="scientific">Geobacillus genomosp. 3</name>
    <dbReference type="NCBI Taxonomy" id="1921421"/>
    <lineage>
        <taxon>Bacteria</taxon>
        <taxon>Bacillati</taxon>
        <taxon>Bacillota</taxon>
        <taxon>Bacilli</taxon>
        <taxon>Bacillales</taxon>
        <taxon>Anoxybacillaceae</taxon>
        <taxon>Geobacillus</taxon>
    </lineage>
</organism>
<feature type="domain" description="Amidohydrolase-related" evidence="13">
    <location>
        <begin position="56"/>
        <end position="385"/>
    </location>
</feature>
<dbReference type="GO" id="GO:0006046">
    <property type="term" value="P:N-acetylglucosamine catabolic process"/>
    <property type="evidence" value="ECO:0007669"/>
    <property type="project" value="TreeGrafter"/>
</dbReference>
<evidence type="ECO:0000256" key="12">
    <source>
        <dbReference type="PIRSR" id="PIRSR038994-3"/>
    </source>
</evidence>
<evidence type="ECO:0000256" key="8">
    <source>
        <dbReference type="ARBA" id="ARBA00060590"/>
    </source>
</evidence>
<evidence type="ECO:0000256" key="1">
    <source>
        <dbReference type="ARBA" id="ARBA00010716"/>
    </source>
</evidence>
<comment type="similarity">
    <text evidence="1 9">Belongs to the metallo-dependent hydrolases superfamily. NagA family.</text>
</comment>
<feature type="binding site" evidence="11">
    <location>
        <position position="258"/>
    </location>
    <ligand>
        <name>substrate</name>
    </ligand>
</feature>
<feature type="binding site" evidence="11">
    <location>
        <begin position="314"/>
        <end position="316"/>
    </location>
    <ligand>
        <name>substrate</name>
    </ligand>
</feature>
<dbReference type="InterPro" id="IPR011059">
    <property type="entry name" value="Metal-dep_hydrolase_composite"/>
</dbReference>
<feature type="binding site" evidence="11">
    <location>
        <position position="147"/>
    </location>
    <ligand>
        <name>substrate</name>
    </ligand>
</feature>
<dbReference type="CDD" id="cd00854">
    <property type="entry name" value="NagA"/>
    <property type="match status" value="1"/>
</dbReference>
<gene>
    <name evidence="14" type="ORF">M493_11720</name>
</gene>
<dbReference type="MEROPS" id="M38.983"/>
<keyword evidence="15" id="KW-1185">Reference proteome</keyword>
<feature type="binding site" evidence="12">
    <location>
        <position position="136"/>
    </location>
    <ligand>
        <name>Zn(2+)</name>
        <dbReference type="ChEBI" id="CHEBI:29105"/>
    </ligand>
</feature>
<dbReference type="PATRIC" id="fig|1345697.3.peg.2272"/>
<evidence type="ECO:0000259" key="13">
    <source>
        <dbReference type="Pfam" id="PF01979"/>
    </source>
</evidence>
<keyword evidence="6 9" id="KW-0119">Carbohydrate metabolism</keyword>
<feature type="active site" description="Proton donor/acceptor" evidence="10">
    <location>
        <position position="281"/>
    </location>
</feature>
<dbReference type="PANTHER" id="PTHR11113:SF14">
    <property type="entry name" value="N-ACETYLGLUCOSAMINE-6-PHOSPHATE DEACETYLASE"/>
    <property type="match status" value="1"/>
</dbReference>
<evidence type="ECO:0000313" key="15">
    <source>
        <dbReference type="Proteomes" id="UP000015500"/>
    </source>
</evidence>
<dbReference type="GO" id="GO:0046872">
    <property type="term" value="F:metal ion binding"/>
    <property type="evidence" value="ECO:0007669"/>
    <property type="project" value="UniProtKB-KW"/>
</dbReference>
<dbReference type="SUPFAM" id="SSF51556">
    <property type="entry name" value="Metallo-dependent hydrolases"/>
    <property type="match status" value="1"/>
</dbReference>